<dbReference type="PROSITE" id="PS51257">
    <property type="entry name" value="PROKAR_LIPOPROTEIN"/>
    <property type="match status" value="1"/>
</dbReference>
<evidence type="ECO:0000313" key="3">
    <source>
        <dbReference type="EMBL" id="MBZ4036835.1"/>
    </source>
</evidence>
<keyword evidence="4" id="KW-1185">Reference proteome</keyword>
<protein>
    <recommendedName>
        <fullName evidence="5">Thiol-activated cytolysin</fullName>
    </recommendedName>
</protein>
<gene>
    <name evidence="3" type="ORF">K6T82_18845</name>
</gene>
<evidence type="ECO:0000256" key="2">
    <source>
        <dbReference type="SAM" id="SignalP"/>
    </source>
</evidence>
<evidence type="ECO:0008006" key="5">
    <source>
        <dbReference type="Google" id="ProtNLM"/>
    </source>
</evidence>
<dbReference type="EMBL" id="JAINUY010000007">
    <property type="protein sequence ID" value="MBZ4036835.1"/>
    <property type="molecule type" value="Genomic_DNA"/>
</dbReference>
<feature type="chain" id="PRO_5040891359" description="Thiol-activated cytolysin" evidence="2">
    <location>
        <begin position="27"/>
        <end position="474"/>
    </location>
</feature>
<feature type="region of interest" description="Disordered" evidence="1">
    <location>
        <begin position="30"/>
        <end position="52"/>
    </location>
</feature>
<sequence>MREIFKQNNIFLLLFIMLIFSCKVNAQGNENEKPPEGFEDGDQLNEVPVGGYVPPDNSWDHASLYWNTEPNYDTNTNMGDGYIPPPPIIKKTGDEKELKRENYELTDQNGDKLTKSEIVLTKKVKPGETHTQSVKVLRDISNSAEKKVVDLIVNGVKVGTVTFSAPLRDAKGVDIYSKMTVQVFNNSPMAITKITFGDPGTSNYEGSPHSTDGNRKEATTDLSVYQTLGIIDFTTPINDNENIIFTGSITAANDSSNKKDPCLVAKELTTLSANPVFNKAVQDIRNTPDFYKKEYSISLGKNSNGNIYGTTIEPGEESKVEVNYTIQGFFASMHNHPSYSIHSGIDLFNITFFNKLYPNFTAGFLLPNKEQVYAAVVTDLEAAQDFVATYLTDPKTKLGKHYPKHMVQEISSVFEGMDSYAIEAEARAKAYVLGKYNSGISFFRQGGDGKFYPLKIKETKQINGLIKYELIPCI</sequence>
<organism evidence="3 4">
    <name type="scientific">Flavobacterium potami</name>
    <dbReference type="NCBI Taxonomy" id="2872310"/>
    <lineage>
        <taxon>Bacteria</taxon>
        <taxon>Pseudomonadati</taxon>
        <taxon>Bacteroidota</taxon>
        <taxon>Flavobacteriia</taxon>
        <taxon>Flavobacteriales</taxon>
        <taxon>Flavobacteriaceae</taxon>
        <taxon>Flavobacterium</taxon>
    </lineage>
</organism>
<proteinExistence type="predicted"/>
<keyword evidence="2" id="KW-0732">Signal</keyword>
<dbReference type="Proteomes" id="UP001139366">
    <property type="component" value="Unassembled WGS sequence"/>
</dbReference>
<reference evidence="3 4" key="1">
    <citation type="journal article" date="2023" name="Antonie Van Leeuwenhoek">
        <title>Flavobacterium potami sp. nov., a multi-metal resistance genes harbouring bacterium isolated from shallow river silt.</title>
        <authorList>
            <person name="Li S."/>
            <person name="Mao S."/>
            <person name="Mu W."/>
            <person name="Guo B."/>
            <person name="Li C."/>
            <person name="Zhu Q."/>
            <person name="Hou X."/>
            <person name="Zhao Y."/>
            <person name="Wei S."/>
            <person name="Liu H."/>
            <person name="Liu A."/>
        </authorList>
    </citation>
    <scope>NUCLEOTIDE SEQUENCE [LARGE SCALE GENOMIC DNA]</scope>
    <source>
        <strain evidence="3 4">17A</strain>
    </source>
</reference>
<dbReference type="AlphaFoldDB" id="A0A9X1KRR9"/>
<dbReference type="RefSeq" id="WP_223709297.1">
    <property type="nucleotide sequence ID" value="NZ_JAINUY010000007.1"/>
</dbReference>
<evidence type="ECO:0000256" key="1">
    <source>
        <dbReference type="SAM" id="MobiDB-lite"/>
    </source>
</evidence>
<feature type="signal peptide" evidence="2">
    <location>
        <begin position="1"/>
        <end position="26"/>
    </location>
</feature>
<name>A0A9X1KRR9_9FLAO</name>
<accession>A0A9X1KRR9</accession>
<comment type="caution">
    <text evidence="3">The sequence shown here is derived from an EMBL/GenBank/DDBJ whole genome shotgun (WGS) entry which is preliminary data.</text>
</comment>
<evidence type="ECO:0000313" key="4">
    <source>
        <dbReference type="Proteomes" id="UP001139366"/>
    </source>
</evidence>